<sequence>MDSDYQHELEMACTAVQLSSILTRRVQEATLSPENSISKADFSPVTVGDFAVQALLTAAIHGDPNCEDDTFLAEESADELRQNAPLLDKVWELIKEAKPSFSKPSFEDGPTSLATPTSSSETMEYIDFGGKNERSDGPRTWVFDPIDGTQTFLRGQQYTINCAFLRHGREEIGVIGCPNLKFDSSTVHEDDIDTAGFGLMIFAVRGKGTWVRPMQQSGVLLPATRIDRHGDTKTLDQLVWSDCSTYTSTITILQQQVAAKLNLSWPGVDLYSSILKYAALGLGRCSVCMRIFKFASWRSNMWDHAGGVLIFEEAGGKVTDLEGKRIDFSRGRKMADSGLNILQDVF</sequence>
<feature type="binding site" evidence="6">
    <location>
        <position position="303"/>
    </location>
    <ligand>
        <name>Mg(2+)</name>
        <dbReference type="ChEBI" id="CHEBI:18420"/>
        <label>1</label>
        <note>catalytic</note>
    </ligand>
</feature>
<keyword evidence="4" id="KW-0378">Hydrolase</keyword>
<comment type="caution">
    <text evidence="7">The sequence shown here is derived from an EMBL/GenBank/DDBJ whole genome shotgun (WGS) entry which is preliminary data.</text>
</comment>
<proteinExistence type="inferred from homology"/>
<feature type="binding site" evidence="6">
    <location>
        <position position="144"/>
    </location>
    <ligand>
        <name>Mg(2+)</name>
        <dbReference type="ChEBI" id="CHEBI:18420"/>
        <label>1</label>
        <note>catalytic</note>
    </ligand>
</feature>
<name>A0AAV9P8U5_9PEZI</name>
<evidence type="ECO:0000256" key="4">
    <source>
        <dbReference type="ARBA" id="ARBA00022801"/>
    </source>
</evidence>
<evidence type="ECO:0000256" key="1">
    <source>
        <dbReference type="ARBA" id="ARBA00001946"/>
    </source>
</evidence>
<dbReference type="GO" id="GO:0008441">
    <property type="term" value="F:3'(2'),5'-bisphosphate nucleotidase activity"/>
    <property type="evidence" value="ECO:0007669"/>
    <property type="project" value="TreeGrafter"/>
</dbReference>
<keyword evidence="3 6" id="KW-0479">Metal-binding</keyword>
<organism evidence="7 8">
    <name type="scientific">Saxophila tyrrhenica</name>
    <dbReference type="NCBI Taxonomy" id="1690608"/>
    <lineage>
        <taxon>Eukaryota</taxon>
        <taxon>Fungi</taxon>
        <taxon>Dikarya</taxon>
        <taxon>Ascomycota</taxon>
        <taxon>Pezizomycotina</taxon>
        <taxon>Dothideomycetes</taxon>
        <taxon>Dothideomycetidae</taxon>
        <taxon>Mycosphaerellales</taxon>
        <taxon>Extremaceae</taxon>
        <taxon>Saxophila</taxon>
    </lineage>
</organism>
<protein>
    <recommendedName>
        <fullName evidence="9">3'(2'),5'-bisphosphate nucleotidase</fullName>
    </recommendedName>
</protein>
<evidence type="ECO:0000313" key="8">
    <source>
        <dbReference type="Proteomes" id="UP001337655"/>
    </source>
</evidence>
<keyword evidence="8" id="KW-1185">Reference proteome</keyword>
<comment type="cofactor">
    <cofactor evidence="1 6">
        <name>Mg(2+)</name>
        <dbReference type="ChEBI" id="CHEBI:18420"/>
    </cofactor>
</comment>
<dbReference type="Gene3D" id="3.40.190.80">
    <property type="match status" value="1"/>
</dbReference>
<evidence type="ECO:0000256" key="3">
    <source>
        <dbReference type="ARBA" id="ARBA00022723"/>
    </source>
</evidence>
<dbReference type="AlphaFoldDB" id="A0AAV9P8U5"/>
<dbReference type="EMBL" id="JAVRRT010000009">
    <property type="protein sequence ID" value="KAK5169188.1"/>
    <property type="molecule type" value="Genomic_DNA"/>
</dbReference>
<accession>A0AAV9P8U5</accession>
<keyword evidence="5 6" id="KW-0460">Magnesium</keyword>
<evidence type="ECO:0000256" key="5">
    <source>
        <dbReference type="ARBA" id="ARBA00022842"/>
    </source>
</evidence>
<dbReference type="Gene3D" id="3.30.540.10">
    <property type="entry name" value="Fructose-1,6-Bisphosphatase, subunit A, domain 1"/>
    <property type="match status" value="1"/>
</dbReference>
<reference evidence="7 8" key="1">
    <citation type="submission" date="2023-08" db="EMBL/GenBank/DDBJ databases">
        <title>Black Yeasts Isolated from many extreme environments.</title>
        <authorList>
            <person name="Coleine C."/>
            <person name="Stajich J.E."/>
            <person name="Selbmann L."/>
        </authorList>
    </citation>
    <scope>NUCLEOTIDE SEQUENCE [LARGE SCALE GENOMIC DNA]</scope>
    <source>
        <strain evidence="7 8">CCFEE 5935</strain>
    </source>
</reference>
<evidence type="ECO:0000313" key="7">
    <source>
        <dbReference type="EMBL" id="KAK5169188.1"/>
    </source>
</evidence>
<dbReference type="InterPro" id="IPR000760">
    <property type="entry name" value="Inositol_monophosphatase-like"/>
</dbReference>
<evidence type="ECO:0000256" key="2">
    <source>
        <dbReference type="ARBA" id="ARBA00009759"/>
    </source>
</evidence>
<dbReference type="GeneID" id="89927837"/>
<dbReference type="PANTHER" id="PTHR43200">
    <property type="entry name" value="PHOSPHATASE"/>
    <property type="match status" value="1"/>
</dbReference>
<dbReference type="RefSeq" id="XP_064658654.1">
    <property type="nucleotide sequence ID" value="XM_064803739.1"/>
</dbReference>
<dbReference type="GO" id="GO:0046872">
    <property type="term" value="F:metal ion binding"/>
    <property type="evidence" value="ECO:0007669"/>
    <property type="project" value="UniProtKB-KW"/>
</dbReference>
<evidence type="ECO:0000256" key="6">
    <source>
        <dbReference type="PIRSR" id="PIRSR600760-2"/>
    </source>
</evidence>
<dbReference type="Pfam" id="PF00459">
    <property type="entry name" value="Inositol_P"/>
    <property type="match status" value="1"/>
</dbReference>
<evidence type="ECO:0008006" key="9">
    <source>
        <dbReference type="Google" id="ProtNLM"/>
    </source>
</evidence>
<gene>
    <name evidence="7" type="ORF">LTR77_006497</name>
</gene>
<dbReference type="PANTHER" id="PTHR43200:SF2">
    <property type="entry name" value="3'(2'),5'-BISPHOSPHATE NUCLEOTIDASE"/>
    <property type="match status" value="1"/>
</dbReference>
<feature type="binding site" evidence="6">
    <location>
        <position position="74"/>
    </location>
    <ligand>
        <name>Mg(2+)</name>
        <dbReference type="ChEBI" id="CHEBI:18420"/>
        <label>1</label>
        <note>catalytic</note>
    </ligand>
</feature>
<dbReference type="InterPro" id="IPR051090">
    <property type="entry name" value="Inositol_monoP_superfamily"/>
</dbReference>
<feature type="binding site" evidence="6">
    <location>
        <position position="147"/>
    </location>
    <ligand>
        <name>Mg(2+)</name>
        <dbReference type="ChEBI" id="CHEBI:18420"/>
        <label>1</label>
        <note>catalytic</note>
    </ligand>
</feature>
<dbReference type="SUPFAM" id="SSF56655">
    <property type="entry name" value="Carbohydrate phosphatase"/>
    <property type="match status" value="1"/>
</dbReference>
<dbReference type="Proteomes" id="UP001337655">
    <property type="component" value="Unassembled WGS sequence"/>
</dbReference>
<dbReference type="GO" id="GO:0000103">
    <property type="term" value="P:sulfate assimilation"/>
    <property type="evidence" value="ECO:0007669"/>
    <property type="project" value="TreeGrafter"/>
</dbReference>
<comment type="similarity">
    <text evidence="2">Belongs to the inositol monophosphatase superfamily.</text>
</comment>
<feature type="binding site" evidence="6">
    <location>
        <position position="146"/>
    </location>
    <ligand>
        <name>Mg(2+)</name>
        <dbReference type="ChEBI" id="CHEBI:18420"/>
        <label>1</label>
        <note>catalytic</note>
    </ligand>
</feature>